<dbReference type="KEGG" id="pcav:D3880_08855"/>
<dbReference type="InterPro" id="IPR013149">
    <property type="entry name" value="ADH-like_C"/>
</dbReference>
<dbReference type="Pfam" id="PF00107">
    <property type="entry name" value="ADH_zinc_N"/>
    <property type="match status" value="1"/>
</dbReference>
<accession>A0A385YZW0</accession>
<dbReference type="GO" id="GO:0016491">
    <property type="term" value="F:oxidoreductase activity"/>
    <property type="evidence" value="ECO:0007669"/>
    <property type="project" value="InterPro"/>
</dbReference>
<evidence type="ECO:0000313" key="4">
    <source>
        <dbReference type="Proteomes" id="UP000265560"/>
    </source>
</evidence>
<proteinExistence type="predicted"/>
<keyword evidence="4" id="KW-1185">Reference proteome</keyword>
<protein>
    <submittedName>
        <fullName evidence="3">Zinc-binding alcohol dehydrogenase family protein</fullName>
    </submittedName>
</protein>
<dbReference type="PANTHER" id="PTHR44154">
    <property type="entry name" value="QUINONE OXIDOREDUCTASE"/>
    <property type="match status" value="1"/>
</dbReference>
<dbReference type="Gene3D" id="3.90.180.10">
    <property type="entry name" value="Medium-chain alcohol dehydrogenases, catalytic domain"/>
    <property type="match status" value="1"/>
</dbReference>
<dbReference type="RefSeq" id="WP_119893100.1">
    <property type="nucleotide sequence ID" value="NZ_CP032419.1"/>
</dbReference>
<dbReference type="EMBL" id="CP032419">
    <property type="protein sequence ID" value="AYC32479.1"/>
    <property type="molecule type" value="Genomic_DNA"/>
</dbReference>
<organism evidence="3 4">
    <name type="scientific">Pseudomonas cavernae</name>
    <dbReference type="NCBI Taxonomy" id="2320867"/>
    <lineage>
        <taxon>Bacteria</taxon>
        <taxon>Pseudomonadati</taxon>
        <taxon>Pseudomonadota</taxon>
        <taxon>Gammaproteobacteria</taxon>
        <taxon>Pseudomonadales</taxon>
        <taxon>Pseudomonadaceae</taxon>
        <taxon>Pseudomonas</taxon>
    </lineage>
</organism>
<dbReference type="OrthoDB" id="9780520at2"/>
<evidence type="ECO:0000313" key="3">
    <source>
        <dbReference type="EMBL" id="AYC32479.1"/>
    </source>
</evidence>
<dbReference type="SUPFAM" id="SSF51735">
    <property type="entry name" value="NAD(P)-binding Rossmann-fold domains"/>
    <property type="match status" value="1"/>
</dbReference>
<gene>
    <name evidence="3" type="ORF">D3880_08855</name>
</gene>
<dbReference type="PANTHER" id="PTHR44154:SF1">
    <property type="entry name" value="QUINONE OXIDOREDUCTASE"/>
    <property type="match status" value="1"/>
</dbReference>
<dbReference type="SMART" id="SM00829">
    <property type="entry name" value="PKS_ER"/>
    <property type="match status" value="1"/>
</dbReference>
<sequence>MKALQFSRTGDLAALDLLELPTPTPAADEVLIEIKAAGLNPSDVKNVLGRFPYTTLPRTPGRDYAGVIVAGPAHLQGVEVWGSGKELGFTREGSHAQYLSLPADAVARKPAALSFAQAATCGVPYITALDALERSQVGAGTRLLVIGSGAVGNAALALARARGAQVVAGVRRAEVREQLRAAGIEAILLSSAENLPTQVEQAFGQAAEVIFDTTGFWLPASVNALARFGRIAVIAAPVDGHVDLPVLSLYRRGGVIVGVNSLLYTVQESVALLDRIGRYFDRGELPLPQGFREVALDQALVAYQRCYEGSSEKVVLLPGAD</sequence>
<reference evidence="4" key="1">
    <citation type="submission" date="2018-09" db="EMBL/GenBank/DDBJ databases">
        <authorList>
            <person name="Zhu H."/>
        </authorList>
    </citation>
    <scope>NUCLEOTIDE SEQUENCE [LARGE SCALE GENOMIC DNA]</scope>
    <source>
        <strain evidence="4">K2W31S-8</strain>
    </source>
</reference>
<evidence type="ECO:0000256" key="1">
    <source>
        <dbReference type="ARBA" id="ARBA00022857"/>
    </source>
</evidence>
<name>A0A385YZW0_9PSED</name>
<feature type="domain" description="Enoyl reductase (ER)" evidence="2">
    <location>
        <begin position="10"/>
        <end position="316"/>
    </location>
</feature>
<dbReference type="InterPro" id="IPR020843">
    <property type="entry name" value="ER"/>
</dbReference>
<evidence type="ECO:0000259" key="2">
    <source>
        <dbReference type="SMART" id="SM00829"/>
    </source>
</evidence>
<dbReference type="InterPro" id="IPR036291">
    <property type="entry name" value="NAD(P)-bd_dom_sf"/>
</dbReference>
<dbReference type="Gene3D" id="3.40.50.720">
    <property type="entry name" value="NAD(P)-binding Rossmann-like Domain"/>
    <property type="match status" value="1"/>
</dbReference>
<dbReference type="InterPro" id="IPR011032">
    <property type="entry name" value="GroES-like_sf"/>
</dbReference>
<keyword evidence="1" id="KW-0521">NADP</keyword>
<dbReference type="InterPro" id="IPR013154">
    <property type="entry name" value="ADH-like_N"/>
</dbReference>
<dbReference type="AlphaFoldDB" id="A0A385YZW0"/>
<dbReference type="Proteomes" id="UP000265560">
    <property type="component" value="Chromosome"/>
</dbReference>
<dbReference type="Pfam" id="PF08240">
    <property type="entry name" value="ADH_N"/>
    <property type="match status" value="1"/>
</dbReference>
<dbReference type="SUPFAM" id="SSF50129">
    <property type="entry name" value="GroES-like"/>
    <property type="match status" value="1"/>
</dbReference>
<dbReference type="InterPro" id="IPR051603">
    <property type="entry name" value="Zinc-ADH_QOR/CCCR"/>
</dbReference>